<accession>A0ABM6JXU9</accession>
<protein>
    <submittedName>
        <fullName evidence="1">Uncharacterized protein</fullName>
    </submittedName>
</protein>
<evidence type="ECO:0000313" key="1">
    <source>
        <dbReference type="EMBL" id="ARF14917.1"/>
    </source>
</evidence>
<proteinExistence type="predicted"/>
<dbReference type="Proteomes" id="UP000192486">
    <property type="component" value="Chromosome"/>
</dbReference>
<reference evidence="1 2" key="1">
    <citation type="submission" date="2016-04" db="EMBL/GenBank/DDBJ databases">
        <title>Comparative Genomics and Epigenetics of Sporosarcina ureae.</title>
        <authorList>
            <person name="Oliver A.S."/>
            <person name="Cooper K.K."/>
        </authorList>
    </citation>
    <scope>NUCLEOTIDE SEQUENCE [LARGE SCALE GENOMIC DNA]</scope>
    <source>
        <strain evidence="1 2">S204</strain>
    </source>
</reference>
<dbReference type="EMBL" id="CP015108">
    <property type="protein sequence ID" value="ARF14917.1"/>
    <property type="molecule type" value="Genomic_DNA"/>
</dbReference>
<organism evidence="1 2">
    <name type="scientific">Sporosarcina ureae</name>
    <dbReference type="NCBI Taxonomy" id="1571"/>
    <lineage>
        <taxon>Bacteria</taxon>
        <taxon>Bacillati</taxon>
        <taxon>Bacillota</taxon>
        <taxon>Bacilli</taxon>
        <taxon>Bacillales</taxon>
        <taxon>Caryophanaceae</taxon>
        <taxon>Sporosarcina</taxon>
    </lineage>
</organism>
<sequence>MIFTYSGTHITAITAPLNPLVTNVKVKTSKLVSTATISLNEGAEQDMLHPAIHTFSKGMRGLAIGDRLTIRVYDRNSSLLEEQFYEIRK</sequence>
<evidence type="ECO:0000313" key="2">
    <source>
        <dbReference type="Proteomes" id="UP000192486"/>
    </source>
</evidence>
<gene>
    <name evidence="1" type="ORF">SporoS204_12590</name>
</gene>
<keyword evidence="2" id="KW-1185">Reference proteome</keyword>
<name>A0ABM6JXU9_SPOUR</name>